<dbReference type="Pfam" id="PF13482">
    <property type="entry name" value="RNase_H_2"/>
    <property type="match status" value="1"/>
</dbReference>
<comment type="caution">
    <text evidence="3">The sequence shown here is derived from an EMBL/GenBank/DDBJ whole genome shotgun (WGS) entry which is preliminary data.</text>
</comment>
<organism evidence="3 4">
    <name type="scientific">Natronococcus jeotgali DSM 18795</name>
    <dbReference type="NCBI Taxonomy" id="1227498"/>
    <lineage>
        <taxon>Archaea</taxon>
        <taxon>Methanobacteriati</taxon>
        <taxon>Methanobacteriota</taxon>
        <taxon>Stenosarchaea group</taxon>
        <taxon>Halobacteria</taxon>
        <taxon>Halobacteriales</taxon>
        <taxon>Natrialbaceae</taxon>
        <taxon>Natronococcus</taxon>
    </lineage>
</organism>
<dbReference type="GO" id="GO:0000166">
    <property type="term" value="F:nucleotide binding"/>
    <property type="evidence" value="ECO:0007669"/>
    <property type="project" value="InterPro"/>
</dbReference>
<evidence type="ECO:0000313" key="4">
    <source>
        <dbReference type="Proteomes" id="UP000011531"/>
    </source>
</evidence>
<feature type="region of interest" description="Disordered" evidence="1">
    <location>
        <begin position="443"/>
        <end position="465"/>
    </location>
</feature>
<evidence type="ECO:0000256" key="1">
    <source>
        <dbReference type="SAM" id="MobiDB-lite"/>
    </source>
</evidence>
<dbReference type="InterPro" id="IPR012337">
    <property type="entry name" value="RNaseH-like_sf"/>
</dbReference>
<dbReference type="Gene3D" id="3.30.420.10">
    <property type="entry name" value="Ribonuclease H-like superfamily/Ribonuclease H"/>
    <property type="match status" value="1"/>
</dbReference>
<proteinExistence type="predicted"/>
<dbReference type="AlphaFoldDB" id="L9XIJ4"/>
<dbReference type="SUPFAM" id="SSF53098">
    <property type="entry name" value="Ribonuclease H-like"/>
    <property type="match status" value="1"/>
</dbReference>
<dbReference type="Pfam" id="PF14520">
    <property type="entry name" value="HHH_5"/>
    <property type="match status" value="1"/>
</dbReference>
<reference evidence="3 4" key="1">
    <citation type="journal article" date="2014" name="PLoS Genet.">
        <title>Phylogenetically driven sequencing of extremely halophilic archaea reveals strategies for static and dynamic osmo-response.</title>
        <authorList>
            <person name="Becker E.A."/>
            <person name="Seitzer P.M."/>
            <person name="Tritt A."/>
            <person name="Larsen D."/>
            <person name="Krusor M."/>
            <person name="Yao A.I."/>
            <person name="Wu D."/>
            <person name="Madern D."/>
            <person name="Eisen J.A."/>
            <person name="Darling A.E."/>
            <person name="Facciotti M.T."/>
        </authorList>
    </citation>
    <scope>NUCLEOTIDE SEQUENCE [LARGE SCALE GENOMIC DNA]</scope>
    <source>
        <strain evidence="3 4">DSM 18795</strain>
    </source>
</reference>
<dbReference type="SUPFAM" id="SSF47794">
    <property type="entry name" value="Rad51 N-terminal domain-like"/>
    <property type="match status" value="1"/>
</dbReference>
<dbReference type="Gene3D" id="1.10.150.20">
    <property type="entry name" value="5' to 3' exonuclease, C-terminal subdomain"/>
    <property type="match status" value="1"/>
</dbReference>
<feature type="domain" description="YprB ribonuclease H-like" evidence="2">
    <location>
        <begin position="258"/>
        <end position="431"/>
    </location>
</feature>
<feature type="compositionally biased region" description="Polar residues" evidence="1">
    <location>
        <begin position="455"/>
        <end position="465"/>
    </location>
</feature>
<dbReference type="EMBL" id="AOIA01000084">
    <property type="protein sequence ID" value="ELY61520.1"/>
    <property type="molecule type" value="Genomic_DNA"/>
</dbReference>
<sequence>MRPNQLSESIDFLSPDIVIATAPYHHSLFRRNTEYDVPVITPANQTGIWVHNVADPLLVAIGSTQDISSLANLEATDELNPDTETFLLSDLLSVDIDLTDLTTTLDGQADYEAALNSNDIGGSYTHLTTNAPPDYRNNWGDLTVQGVVPGADGTGVEKTTSIALLTLHRNGLVSSRDIDAGKFGLEALDEIGPNRADTLRDAGFTSKEDVANTSPHELQSLDGFGRKTAQKSHASATALEDGNVHRTSDATIPRADPVFIDIETDGLSPTIVWLIGVLDSASDRYLTFTTRDPDAKGKAVENFMMWYTANASNRPIVAYHGQGFDFPVLKDHIQRHCSRYVDAWEDAWKFDPYWWAVKNNNAILPGRTNKLEEVAEGLGWETDDTGLTGGAVAHVMQRWLANPCEETEPDWEKHEAYCEDDVRSMAYIFDAIKDADRLDGIATTSDATESDDENVQTAQGTLSDF</sequence>
<dbReference type="InterPro" id="IPR036397">
    <property type="entry name" value="RNaseH_sf"/>
</dbReference>
<evidence type="ECO:0000259" key="2">
    <source>
        <dbReference type="Pfam" id="PF13482"/>
    </source>
</evidence>
<dbReference type="STRING" id="1227498.C492_09380"/>
<evidence type="ECO:0000313" key="3">
    <source>
        <dbReference type="EMBL" id="ELY61520.1"/>
    </source>
</evidence>
<dbReference type="InterPro" id="IPR010995">
    <property type="entry name" value="DNA_repair_Rad51/TF_NusA_a-hlx"/>
</dbReference>
<protein>
    <recommendedName>
        <fullName evidence="2">YprB ribonuclease H-like domain-containing protein</fullName>
    </recommendedName>
</protein>
<dbReference type="Proteomes" id="UP000011531">
    <property type="component" value="Unassembled WGS sequence"/>
</dbReference>
<accession>L9XIJ4</accession>
<name>L9XIJ4_9EURY</name>
<keyword evidence="4" id="KW-1185">Reference proteome</keyword>
<dbReference type="GO" id="GO:0003676">
    <property type="term" value="F:nucleic acid binding"/>
    <property type="evidence" value="ECO:0007669"/>
    <property type="project" value="InterPro"/>
</dbReference>
<gene>
    <name evidence="3" type="ORF">C492_09380</name>
</gene>
<dbReference type="InterPro" id="IPR038720">
    <property type="entry name" value="YprB_RNase_H-like_dom"/>
</dbReference>